<dbReference type="GO" id="GO:0016020">
    <property type="term" value="C:membrane"/>
    <property type="evidence" value="ECO:0007669"/>
    <property type="project" value="UniProtKB-SubCell"/>
</dbReference>
<evidence type="ECO:0000313" key="8">
    <source>
        <dbReference type="EMBL" id="PKS12100.1"/>
    </source>
</evidence>
<sequence>MVTIPQLVSIFSRAAALISSGVVCAITGDFIHHLDELKMDHGSRIDYVLALSCISIFMSLVLMPPKRYSYLAFPFDGVMFLMWMVAFGLLVHLSPACSGIWYRWFWTWAWRTRHRCGTWQTLLAFCFISSIMWLVSSVAGWYNLRLARLKRRRDAALPMYNDPMRARRRASQNSWPKPMAEPADYATNVAT</sequence>
<gene>
    <name evidence="8" type="ORF">jhhlp_001397</name>
</gene>
<dbReference type="AlphaFoldDB" id="A0A2N3NI41"/>
<evidence type="ECO:0000259" key="7">
    <source>
        <dbReference type="Pfam" id="PF01284"/>
    </source>
</evidence>
<name>A0A2N3NI41_9PEZI</name>
<evidence type="ECO:0000313" key="9">
    <source>
        <dbReference type="Proteomes" id="UP000233524"/>
    </source>
</evidence>
<feature type="transmembrane region" description="Helical" evidence="6">
    <location>
        <begin position="77"/>
        <end position="102"/>
    </location>
</feature>
<organism evidence="8 9">
    <name type="scientific">Lomentospora prolificans</name>
    <dbReference type="NCBI Taxonomy" id="41688"/>
    <lineage>
        <taxon>Eukaryota</taxon>
        <taxon>Fungi</taxon>
        <taxon>Dikarya</taxon>
        <taxon>Ascomycota</taxon>
        <taxon>Pezizomycotina</taxon>
        <taxon>Sordariomycetes</taxon>
        <taxon>Hypocreomycetidae</taxon>
        <taxon>Microascales</taxon>
        <taxon>Microascaceae</taxon>
        <taxon>Lomentospora</taxon>
    </lineage>
</organism>
<accession>A0A2N3NI41</accession>
<feature type="transmembrane region" description="Helical" evidence="6">
    <location>
        <begin position="122"/>
        <end position="144"/>
    </location>
</feature>
<dbReference type="VEuPathDB" id="FungiDB:jhhlp_001397"/>
<dbReference type="PANTHER" id="PTHR39608">
    <property type="entry name" value="INTEGRAL MEMBRANE PROTEIN (AFU_ORTHOLOGUE AFUA_5G08640)"/>
    <property type="match status" value="1"/>
</dbReference>
<evidence type="ECO:0000256" key="2">
    <source>
        <dbReference type="ARBA" id="ARBA00022692"/>
    </source>
</evidence>
<feature type="transmembrane region" description="Helical" evidence="6">
    <location>
        <begin position="48"/>
        <end position="65"/>
    </location>
</feature>
<comment type="subcellular location">
    <subcellularLocation>
        <location evidence="1">Membrane</location>
        <topology evidence="1">Multi-pass membrane protein</topology>
    </subcellularLocation>
</comment>
<keyword evidence="2 6" id="KW-0812">Transmembrane</keyword>
<dbReference type="InterPro" id="IPR008253">
    <property type="entry name" value="Marvel"/>
</dbReference>
<evidence type="ECO:0000256" key="5">
    <source>
        <dbReference type="SAM" id="MobiDB-lite"/>
    </source>
</evidence>
<reference evidence="8 9" key="1">
    <citation type="journal article" date="2017" name="G3 (Bethesda)">
        <title>First Draft Genome Sequence of the Pathogenic Fungus Lomentospora prolificans (Formerly Scedosporium prolificans).</title>
        <authorList>
            <person name="Luo R."/>
            <person name="Zimin A."/>
            <person name="Workman R."/>
            <person name="Fan Y."/>
            <person name="Pertea G."/>
            <person name="Grossman N."/>
            <person name="Wear M.P."/>
            <person name="Jia B."/>
            <person name="Miller H."/>
            <person name="Casadevall A."/>
            <person name="Timp W."/>
            <person name="Zhang S.X."/>
            <person name="Salzberg S.L."/>
        </authorList>
    </citation>
    <scope>NUCLEOTIDE SEQUENCE [LARGE SCALE GENOMIC DNA]</scope>
    <source>
        <strain evidence="8 9">JHH-5317</strain>
    </source>
</reference>
<keyword evidence="3 6" id="KW-1133">Transmembrane helix</keyword>
<evidence type="ECO:0000256" key="4">
    <source>
        <dbReference type="ARBA" id="ARBA00023136"/>
    </source>
</evidence>
<dbReference type="EMBL" id="NLAX01000004">
    <property type="protein sequence ID" value="PKS12100.1"/>
    <property type="molecule type" value="Genomic_DNA"/>
</dbReference>
<dbReference type="Proteomes" id="UP000233524">
    <property type="component" value="Unassembled WGS sequence"/>
</dbReference>
<evidence type="ECO:0000256" key="1">
    <source>
        <dbReference type="ARBA" id="ARBA00004141"/>
    </source>
</evidence>
<keyword evidence="4 6" id="KW-0472">Membrane</keyword>
<proteinExistence type="predicted"/>
<feature type="domain" description="MARVEL" evidence="7">
    <location>
        <begin position="9"/>
        <end position="137"/>
    </location>
</feature>
<dbReference type="InParanoid" id="A0A2N3NI41"/>
<dbReference type="PANTHER" id="PTHR39608:SF1">
    <property type="entry name" value="INTEGRAL MEMBRANE PROTEIN (AFU_ORTHOLOGUE AFUA_5G08640)"/>
    <property type="match status" value="1"/>
</dbReference>
<dbReference type="Pfam" id="PF01284">
    <property type="entry name" value="MARVEL"/>
    <property type="match status" value="1"/>
</dbReference>
<evidence type="ECO:0000256" key="6">
    <source>
        <dbReference type="SAM" id="Phobius"/>
    </source>
</evidence>
<feature type="region of interest" description="Disordered" evidence="5">
    <location>
        <begin position="168"/>
        <end position="191"/>
    </location>
</feature>
<comment type="caution">
    <text evidence="8">The sequence shown here is derived from an EMBL/GenBank/DDBJ whole genome shotgun (WGS) entry which is preliminary data.</text>
</comment>
<dbReference type="OrthoDB" id="4074965at2759"/>
<evidence type="ECO:0000256" key="3">
    <source>
        <dbReference type="ARBA" id="ARBA00022989"/>
    </source>
</evidence>
<keyword evidence="9" id="KW-1185">Reference proteome</keyword>
<protein>
    <recommendedName>
        <fullName evidence="7">MARVEL domain-containing protein</fullName>
    </recommendedName>
</protein>